<protein>
    <recommendedName>
        <fullName evidence="6">Fe2OG dioxygenase domain-containing protein</fullName>
    </recommendedName>
</protein>
<proteinExistence type="inferred from homology"/>
<evidence type="ECO:0000313" key="7">
    <source>
        <dbReference type="EMBL" id="KAF3948861.1"/>
    </source>
</evidence>
<name>A0A8J4QDM2_9ROSI</name>
<dbReference type="GO" id="GO:0046872">
    <property type="term" value="F:metal ion binding"/>
    <property type="evidence" value="ECO:0007669"/>
    <property type="project" value="UniProtKB-KW"/>
</dbReference>
<keyword evidence="2 5" id="KW-0479">Metal-binding</keyword>
<dbReference type="PANTHER" id="PTHR10209:SF884">
    <property type="entry name" value="1-AMINOCYCLOPROPANE-1-CARBOXYLATE OXIDASE HOMOLOG 1-LIKE"/>
    <property type="match status" value="1"/>
</dbReference>
<dbReference type="InterPro" id="IPR005123">
    <property type="entry name" value="Oxoglu/Fe-dep_dioxygenase_dom"/>
</dbReference>
<evidence type="ECO:0000256" key="3">
    <source>
        <dbReference type="ARBA" id="ARBA00023002"/>
    </source>
</evidence>
<evidence type="ECO:0000256" key="5">
    <source>
        <dbReference type="RuleBase" id="RU003682"/>
    </source>
</evidence>
<evidence type="ECO:0000256" key="4">
    <source>
        <dbReference type="ARBA" id="ARBA00023004"/>
    </source>
</evidence>
<dbReference type="Pfam" id="PF03171">
    <property type="entry name" value="2OG-FeII_Oxy"/>
    <property type="match status" value="1"/>
</dbReference>
<dbReference type="Gene3D" id="2.60.120.330">
    <property type="entry name" value="B-lactam Antibiotic, Isopenicillin N Synthase, Chain"/>
    <property type="match status" value="2"/>
</dbReference>
<evidence type="ECO:0000256" key="1">
    <source>
        <dbReference type="ARBA" id="ARBA00008056"/>
    </source>
</evidence>
<comment type="similarity">
    <text evidence="1 5">Belongs to the iron/ascorbate-dependent oxidoreductase family.</text>
</comment>
<keyword evidence="3 5" id="KW-0560">Oxidoreductase</keyword>
<dbReference type="EMBL" id="JRKL02006509">
    <property type="protein sequence ID" value="KAF3948861.1"/>
    <property type="molecule type" value="Genomic_DNA"/>
</dbReference>
<comment type="caution">
    <text evidence="7">The sequence shown here is derived from an EMBL/GenBank/DDBJ whole genome shotgun (WGS) entry which is preliminary data.</text>
</comment>
<sequence>MESNYDRRSELKALDESKAGVKGLIDAGVEKIPRIFIHEQNKQNNLSDSSFDSKFSIPVIDLKIVNHGVEVAVLDEIIDTQAANWRDTIYCSMAPCPPNPAELPEVCRDIMIDYSNKVMKLGLTISELLSEALGLNPNHLKDMGCVEGLYVLGHYYPACPEPDLTLGLTKHSDATFLTILLQDQIGGLQVLYQNQWVDVTPIPGSVVVNLGDMTQPISNDKFKSVFHRVLARNVDPRISVVCFFRTHNKQESTHRAGWELRIRIFQNLKFAISMSKVFLCLDFQLCPRMCTLINIF</sequence>
<gene>
    <name evidence="7" type="ORF">CMV_025190</name>
</gene>
<dbReference type="InterPro" id="IPR027443">
    <property type="entry name" value="IPNS-like_sf"/>
</dbReference>
<evidence type="ECO:0000256" key="2">
    <source>
        <dbReference type="ARBA" id="ARBA00022723"/>
    </source>
</evidence>
<dbReference type="SUPFAM" id="SSF51197">
    <property type="entry name" value="Clavaminate synthase-like"/>
    <property type="match status" value="1"/>
</dbReference>
<evidence type="ECO:0000259" key="6">
    <source>
        <dbReference type="PROSITE" id="PS51471"/>
    </source>
</evidence>
<feature type="domain" description="Fe2OG dioxygenase" evidence="6">
    <location>
        <begin position="147"/>
        <end position="248"/>
    </location>
</feature>
<reference evidence="7" key="1">
    <citation type="submission" date="2020-03" db="EMBL/GenBank/DDBJ databases">
        <title>Castanea mollissima Vanexum genome sequencing.</title>
        <authorList>
            <person name="Staton M."/>
        </authorList>
    </citation>
    <scope>NUCLEOTIDE SEQUENCE</scope>
    <source>
        <tissue evidence="7">Leaf</tissue>
    </source>
</reference>
<keyword evidence="8" id="KW-1185">Reference proteome</keyword>
<keyword evidence="4 5" id="KW-0408">Iron</keyword>
<dbReference type="Proteomes" id="UP000737018">
    <property type="component" value="Unassembled WGS sequence"/>
</dbReference>
<dbReference type="AlphaFoldDB" id="A0A8J4QDM2"/>
<organism evidence="7 8">
    <name type="scientific">Castanea mollissima</name>
    <name type="common">Chinese chestnut</name>
    <dbReference type="NCBI Taxonomy" id="60419"/>
    <lineage>
        <taxon>Eukaryota</taxon>
        <taxon>Viridiplantae</taxon>
        <taxon>Streptophyta</taxon>
        <taxon>Embryophyta</taxon>
        <taxon>Tracheophyta</taxon>
        <taxon>Spermatophyta</taxon>
        <taxon>Magnoliopsida</taxon>
        <taxon>eudicotyledons</taxon>
        <taxon>Gunneridae</taxon>
        <taxon>Pentapetalae</taxon>
        <taxon>rosids</taxon>
        <taxon>fabids</taxon>
        <taxon>Fagales</taxon>
        <taxon>Fagaceae</taxon>
        <taxon>Castanea</taxon>
    </lineage>
</organism>
<dbReference type="OrthoDB" id="288590at2759"/>
<dbReference type="GO" id="GO:0051213">
    <property type="term" value="F:dioxygenase activity"/>
    <property type="evidence" value="ECO:0007669"/>
    <property type="project" value="UniProtKB-ARBA"/>
</dbReference>
<dbReference type="PANTHER" id="PTHR10209">
    <property type="entry name" value="OXIDOREDUCTASE, 2OG-FE II OXYGENASE FAMILY PROTEIN"/>
    <property type="match status" value="1"/>
</dbReference>
<dbReference type="PROSITE" id="PS51471">
    <property type="entry name" value="FE2OG_OXY"/>
    <property type="match status" value="1"/>
</dbReference>
<accession>A0A8J4QDM2</accession>
<evidence type="ECO:0000313" key="8">
    <source>
        <dbReference type="Proteomes" id="UP000737018"/>
    </source>
</evidence>
<dbReference type="InterPro" id="IPR044861">
    <property type="entry name" value="IPNS-like_FE2OG_OXY"/>
</dbReference>